<dbReference type="Proteomes" id="UP000614601">
    <property type="component" value="Unassembled WGS sequence"/>
</dbReference>
<feature type="domain" description="ZP" evidence="10">
    <location>
        <begin position="14"/>
        <end position="257"/>
    </location>
</feature>
<dbReference type="AlphaFoldDB" id="A0A811KSN6"/>
<keyword evidence="2" id="KW-0193">Cuticle</keyword>
<comment type="subcellular location">
    <subcellularLocation>
        <location evidence="1">Cell membrane</location>
        <topology evidence="1">Single-pass type I membrane protein</topology>
    </subcellularLocation>
</comment>
<proteinExistence type="predicted"/>
<keyword evidence="6 9" id="KW-1133">Transmembrane helix</keyword>
<keyword evidence="7 9" id="KW-0472">Membrane</keyword>
<organism evidence="11 12">
    <name type="scientific">Bursaphelenchus okinawaensis</name>
    <dbReference type="NCBI Taxonomy" id="465554"/>
    <lineage>
        <taxon>Eukaryota</taxon>
        <taxon>Metazoa</taxon>
        <taxon>Ecdysozoa</taxon>
        <taxon>Nematoda</taxon>
        <taxon>Chromadorea</taxon>
        <taxon>Rhabditida</taxon>
        <taxon>Tylenchina</taxon>
        <taxon>Tylenchomorpha</taxon>
        <taxon>Aphelenchoidea</taxon>
        <taxon>Aphelenchoididae</taxon>
        <taxon>Bursaphelenchus</taxon>
    </lineage>
</organism>
<dbReference type="PROSITE" id="PS51034">
    <property type="entry name" value="ZP_2"/>
    <property type="match status" value="1"/>
</dbReference>
<evidence type="ECO:0000256" key="5">
    <source>
        <dbReference type="ARBA" id="ARBA00022729"/>
    </source>
</evidence>
<dbReference type="OrthoDB" id="6139674at2759"/>
<evidence type="ECO:0000256" key="3">
    <source>
        <dbReference type="ARBA" id="ARBA00022475"/>
    </source>
</evidence>
<dbReference type="Pfam" id="PF25301">
    <property type="entry name" value="CUT_C"/>
    <property type="match status" value="1"/>
</dbReference>
<dbReference type="InterPro" id="IPR057475">
    <property type="entry name" value="CUT_C"/>
</dbReference>
<comment type="caution">
    <text evidence="11">The sequence shown here is derived from an EMBL/GenBank/DDBJ whole genome shotgun (WGS) entry which is preliminary data.</text>
</comment>
<evidence type="ECO:0000256" key="1">
    <source>
        <dbReference type="ARBA" id="ARBA00004251"/>
    </source>
</evidence>
<name>A0A811KSN6_9BILA</name>
<sequence>MALQNGVFGEPQIFCGPEGIHVLVHTKEAFRGRLFVAEEADRPECIHSYVDSEDSTNSAEFHIKFGGCNMRRQRTLSPRGVSFSFVLVTSFHSTFLTGSDRAFNVRCFFVEAVKGVESQLQVNQLVTELVQQEFTLPQCNYYLKSTHESSSLRFASIGDSVTHVWECDSSAAWLYGLLIHSCYVDDGRGNKFELVDQHGCAVDRMLLNDIVYEENGVNAYVNSHVFKYADRVQLFFTCTVQLCFKEDGGCSGITPPQCGHGQPIPPLAQRKFVNHDSVESQEHSEPHRSLTLQSVQERQRAAHNLFKSIPRRGLNLPGAPKLSPRLKDDPDKDIEKLVQDGSENDLNKTLSETNDTVTEGKRLGRDALNFMETDLSTELTVMPLDEEIRDQKPRETISTLPYVNHPAVCISRVGVFTLASVFVLILFGTALMSVVLYNRRKQVEIAAQTRKIYLTE</sequence>
<dbReference type="EMBL" id="CAJFCW020000004">
    <property type="protein sequence ID" value="CAG9109873.1"/>
    <property type="molecule type" value="Genomic_DNA"/>
</dbReference>
<keyword evidence="5" id="KW-0732">Signal</keyword>
<keyword evidence="3" id="KW-1003">Cell membrane</keyword>
<dbReference type="GO" id="GO:0042302">
    <property type="term" value="F:structural constituent of cuticle"/>
    <property type="evidence" value="ECO:0007669"/>
    <property type="project" value="UniProtKB-KW"/>
</dbReference>
<dbReference type="PANTHER" id="PTHR22907">
    <property type="entry name" value="GH04558P"/>
    <property type="match status" value="1"/>
</dbReference>
<dbReference type="PANTHER" id="PTHR22907:SF26">
    <property type="entry name" value="ZP DOMAIN-CONTAINING PROTEIN"/>
    <property type="match status" value="1"/>
</dbReference>
<dbReference type="InterPro" id="IPR051962">
    <property type="entry name" value="Cuticlin"/>
</dbReference>
<evidence type="ECO:0000259" key="10">
    <source>
        <dbReference type="PROSITE" id="PS51034"/>
    </source>
</evidence>
<dbReference type="SMART" id="SM00241">
    <property type="entry name" value="ZP"/>
    <property type="match status" value="1"/>
</dbReference>
<dbReference type="Pfam" id="PF25057">
    <property type="entry name" value="CUT_N"/>
    <property type="match status" value="1"/>
</dbReference>
<dbReference type="GO" id="GO:0005886">
    <property type="term" value="C:plasma membrane"/>
    <property type="evidence" value="ECO:0007669"/>
    <property type="project" value="UniProtKB-SubCell"/>
</dbReference>
<feature type="region of interest" description="Disordered" evidence="8">
    <location>
        <begin position="307"/>
        <end position="332"/>
    </location>
</feature>
<protein>
    <recommendedName>
        <fullName evidence="10">ZP domain-containing protein</fullName>
    </recommendedName>
</protein>
<evidence type="ECO:0000256" key="2">
    <source>
        <dbReference type="ARBA" id="ARBA00022460"/>
    </source>
</evidence>
<evidence type="ECO:0000256" key="7">
    <source>
        <dbReference type="ARBA" id="ARBA00023136"/>
    </source>
</evidence>
<accession>A0A811KSN6</accession>
<evidence type="ECO:0000256" key="4">
    <source>
        <dbReference type="ARBA" id="ARBA00022692"/>
    </source>
</evidence>
<dbReference type="EMBL" id="CAJFDH010000004">
    <property type="protein sequence ID" value="CAD5218286.1"/>
    <property type="molecule type" value="Genomic_DNA"/>
</dbReference>
<evidence type="ECO:0000256" key="8">
    <source>
        <dbReference type="SAM" id="MobiDB-lite"/>
    </source>
</evidence>
<evidence type="ECO:0000313" key="11">
    <source>
        <dbReference type="EMBL" id="CAD5218286.1"/>
    </source>
</evidence>
<reference evidence="11" key="1">
    <citation type="submission" date="2020-09" db="EMBL/GenBank/DDBJ databases">
        <authorList>
            <person name="Kikuchi T."/>
        </authorList>
    </citation>
    <scope>NUCLEOTIDE SEQUENCE</scope>
    <source>
        <strain evidence="11">SH1</strain>
    </source>
</reference>
<keyword evidence="4 9" id="KW-0812">Transmembrane</keyword>
<feature type="transmembrane region" description="Helical" evidence="9">
    <location>
        <begin position="413"/>
        <end position="437"/>
    </location>
</feature>
<evidence type="ECO:0000256" key="6">
    <source>
        <dbReference type="ARBA" id="ARBA00022989"/>
    </source>
</evidence>
<keyword evidence="12" id="KW-1185">Reference proteome</keyword>
<evidence type="ECO:0000256" key="9">
    <source>
        <dbReference type="SAM" id="Phobius"/>
    </source>
</evidence>
<gene>
    <name evidence="11" type="ORF">BOKJ2_LOCUS7496</name>
</gene>
<dbReference type="Proteomes" id="UP000783686">
    <property type="component" value="Unassembled WGS sequence"/>
</dbReference>
<evidence type="ECO:0000313" key="12">
    <source>
        <dbReference type="Proteomes" id="UP000614601"/>
    </source>
</evidence>
<dbReference type="InterPro" id="IPR001507">
    <property type="entry name" value="ZP_dom"/>
</dbReference>
<dbReference type="InterPro" id="IPR056953">
    <property type="entry name" value="CUT_N"/>
</dbReference>